<evidence type="ECO:0000256" key="5">
    <source>
        <dbReference type="ARBA" id="ARBA00023065"/>
    </source>
</evidence>
<keyword evidence="3 8" id="KW-0812">Transmembrane</keyword>
<evidence type="ECO:0000256" key="1">
    <source>
        <dbReference type="ARBA" id="ARBA00004141"/>
    </source>
</evidence>
<dbReference type="GeneID" id="100210951"/>
<protein>
    <submittedName>
        <fullName evidence="13">Transient receptor potential cation channel subfamily M member 1 isoform X2</fullName>
    </submittedName>
</protein>
<keyword evidence="7" id="KW-0407">Ion channel</keyword>
<evidence type="ECO:0000256" key="7">
    <source>
        <dbReference type="ARBA" id="ARBA00023303"/>
    </source>
</evidence>
<evidence type="ECO:0000313" key="12">
    <source>
        <dbReference type="Proteomes" id="UP001652625"/>
    </source>
</evidence>
<evidence type="ECO:0000256" key="6">
    <source>
        <dbReference type="ARBA" id="ARBA00023136"/>
    </source>
</evidence>
<keyword evidence="4 8" id="KW-1133">Transmembrane helix</keyword>
<evidence type="ECO:0000259" key="11">
    <source>
        <dbReference type="Pfam" id="PF25508"/>
    </source>
</evidence>
<feature type="domain" description="TRPM-like" evidence="11">
    <location>
        <begin position="395"/>
        <end position="637"/>
    </location>
</feature>
<dbReference type="Pfam" id="PF00520">
    <property type="entry name" value="Ion_trans"/>
    <property type="match status" value="1"/>
</dbReference>
<keyword evidence="6 8" id="KW-0472">Membrane</keyword>
<feature type="transmembrane region" description="Helical" evidence="8">
    <location>
        <begin position="754"/>
        <end position="779"/>
    </location>
</feature>
<evidence type="ECO:0000256" key="8">
    <source>
        <dbReference type="SAM" id="Phobius"/>
    </source>
</evidence>
<feature type="transmembrane region" description="Helical" evidence="8">
    <location>
        <begin position="899"/>
        <end position="919"/>
    </location>
</feature>
<sequence>MVDININANNNTQMNIQPTNQIDKWISKHIKIPDENKVLVKTNSFGQVLFKGATRRAIAKFARLDVNTKSADIFTLLVDVWQLEQPRLLISVTGGAKSFTLAPALKYQFTDGLLKVAKTPGAWVITGGTNTGVMKHVGEALHGSTKACIGIATWGIVTNAKKLINLDNTQVYSSKLYSAHTEYQVACSLVQPGAFLDHNHTHHLLVDDGSVGCFGVEIPLRSRLEEYIMKTGVPSVLMVVEGGPGSLSTVREAISKSPALSVLIIVDSGRAADLLAYAYSLSNLNCIYNEKNINEVLLQKIPEYLPELNTKEKQVSAYKEVLECMSKKEFITLFRMSEKRGVDEAILKALLKGNQGKGNELSLYSQLKLTLLWDRADLAKECISLRSQVVVKEEEEKDLNSAMIMALAMNRVEFVKLFLSYGISIQSLLTPKVLEFLYGYHCNNSHSIIQYVLKKVEYEPASGDFKDVMELLCSYEKYNSKSIMLPLNKIKSVINEACSIFKKSKSDQFIEGKSTDPEFHFPYKELFFFAVLSNMHEMALYLWRFEEDSLEKAFFGMQINNYLVGVAQKNDLPGDIAQGLIQNALEFQTLCTDLLDECYRTDRTKTEQLITCDSKQFNSHTCLSLAYLSDHKDFISHKAVQALMNDFWTGDIKNTDISRWEFLFAFLFPPYIAFFSFHHKSDYTIIDVSDNVLTLESTELQDIKDKAVCETDMITENLNCHLVSDSQSVNDFSAVITPAKKVEKVKYLSKIIKFYFYTPVIKFLSNLIGYLLFLCLFSYVAMVKKEDKPSIAEWILVVYIFSLAMEELRQIVQDEALTLEGKIASWWSNNWNKLDAVALSIFFVALVLRFSHNTIDAAHVLYAINGGMWVFRLLNVFYVDEVLGPYVVMIFKMFIDMCSFLLILFVFLVAYGVSSAAILTPQTGGPKMIIDAMFHPYFNIYGELFIDRDPSDSNTTRFGTEFHNKYAEPLAWVLLGFYLLIANVLLLNLLIAIFNNTYEEVQANAEQIGKFERYSLILEYATRPPLVPPFILLSHFYMLVNFVKDIYLGKTSSQEKNLKRILTDKELDEVIEFENECKSQLIRKYEAKKKANRDEKIDIFHSLMTKMDELINKK</sequence>
<dbReference type="PANTHER" id="PTHR13800">
    <property type="entry name" value="TRANSIENT RECEPTOR POTENTIAL CATION CHANNEL, SUBFAMILY M, MEMBER 6"/>
    <property type="match status" value="1"/>
</dbReference>
<keyword evidence="13" id="KW-0675">Receptor</keyword>
<feature type="transmembrane region" description="Helical" evidence="8">
    <location>
        <begin position="831"/>
        <end position="848"/>
    </location>
</feature>
<feature type="domain" description="TRPM SLOG" evidence="10">
    <location>
        <begin position="59"/>
        <end position="324"/>
    </location>
</feature>
<proteinExistence type="predicted"/>
<feature type="transmembrane region" description="Helical" evidence="8">
    <location>
        <begin position="970"/>
        <end position="994"/>
    </location>
</feature>
<comment type="subcellular location">
    <subcellularLocation>
        <location evidence="1">Membrane</location>
        <topology evidence="1">Multi-pass membrane protein</topology>
    </subcellularLocation>
</comment>
<keyword evidence="5" id="KW-0406">Ion transport</keyword>
<dbReference type="Pfam" id="PF18139">
    <property type="entry name" value="LSDAT_euk"/>
    <property type="match status" value="1"/>
</dbReference>
<dbReference type="PANTHER" id="PTHR13800:SF1">
    <property type="entry name" value="TRANSIENT RECEPTOR POTENTIAL CATION CHANNEL TRPM"/>
    <property type="match status" value="1"/>
</dbReference>
<evidence type="ECO:0000259" key="9">
    <source>
        <dbReference type="Pfam" id="PF00520"/>
    </source>
</evidence>
<dbReference type="InterPro" id="IPR050927">
    <property type="entry name" value="TRPM"/>
</dbReference>
<reference evidence="13" key="1">
    <citation type="submission" date="2025-08" db="UniProtKB">
        <authorList>
            <consortium name="RefSeq"/>
        </authorList>
    </citation>
    <scope>IDENTIFICATION</scope>
</reference>
<organism evidence="12 13">
    <name type="scientific">Hydra vulgaris</name>
    <name type="common">Hydra</name>
    <name type="synonym">Hydra attenuata</name>
    <dbReference type="NCBI Taxonomy" id="6087"/>
    <lineage>
        <taxon>Eukaryota</taxon>
        <taxon>Metazoa</taxon>
        <taxon>Cnidaria</taxon>
        <taxon>Hydrozoa</taxon>
        <taxon>Hydroidolina</taxon>
        <taxon>Anthoathecata</taxon>
        <taxon>Aplanulata</taxon>
        <taxon>Hydridae</taxon>
        <taxon>Hydra</taxon>
    </lineage>
</organism>
<evidence type="ECO:0000313" key="13">
    <source>
        <dbReference type="RefSeq" id="XP_065668549.1"/>
    </source>
</evidence>
<accession>A0ABM4D2R6</accession>
<dbReference type="Proteomes" id="UP001652625">
    <property type="component" value="Chromosome 12"/>
</dbReference>
<evidence type="ECO:0000259" key="10">
    <source>
        <dbReference type="Pfam" id="PF18139"/>
    </source>
</evidence>
<evidence type="ECO:0000256" key="3">
    <source>
        <dbReference type="ARBA" id="ARBA00022692"/>
    </source>
</evidence>
<evidence type="ECO:0000256" key="2">
    <source>
        <dbReference type="ARBA" id="ARBA00022448"/>
    </source>
</evidence>
<keyword evidence="2" id="KW-0813">Transport</keyword>
<gene>
    <name evidence="13" type="primary">LOC100210951</name>
</gene>
<feature type="transmembrane region" description="Helical" evidence="8">
    <location>
        <begin position="860"/>
        <end position="879"/>
    </location>
</feature>
<name>A0ABM4D2R6_HYDVU</name>
<evidence type="ECO:0000256" key="4">
    <source>
        <dbReference type="ARBA" id="ARBA00022989"/>
    </source>
</evidence>
<dbReference type="RefSeq" id="XP_065668549.1">
    <property type="nucleotide sequence ID" value="XM_065812477.1"/>
</dbReference>
<dbReference type="InterPro" id="IPR057366">
    <property type="entry name" value="TRPM-like"/>
</dbReference>
<keyword evidence="12" id="KW-1185">Reference proteome</keyword>
<dbReference type="InterPro" id="IPR005821">
    <property type="entry name" value="Ion_trans_dom"/>
</dbReference>
<feature type="domain" description="Ion transport" evidence="9">
    <location>
        <begin position="770"/>
        <end position="1005"/>
    </location>
</feature>
<dbReference type="Pfam" id="PF25508">
    <property type="entry name" value="TRPM2"/>
    <property type="match status" value="1"/>
</dbReference>
<dbReference type="InterPro" id="IPR041491">
    <property type="entry name" value="TRPM_SLOG"/>
</dbReference>